<accession>A0ABW5GVX4</accession>
<dbReference type="InterPro" id="IPR011008">
    <property type="entry name" value="Dimeric_a/b-barrel"/>
</dbReference>
<dbReference type="SUPFAM" id="SSF54909">
    <property type="entry name" value="Dimeric alpha+beta barrel"/>
    <property type="match status" value="1"/>
</dbReference>
<dbReference type="InterPro" id="IPR026029">
    <property type="entry name" value="MLI_dom"/>
</dbReference>
<dbReference type="Gene3D" id="3.30.70.1060">
    <property type="entry name" value="Dimeric alpha+beta barrel"/>
    <property type="match status" value="1"/>
</dbReference>
<dbReference type="RefSeq" id="WP_378214401.1">
    <property type="nucleotide sequence ID" value="NZ_JBHSBK010000036.1"/>
</dbReference>
<name>A0ABW5GVX4_9PSEU</name>
<proteinExistence type="predicted"/>
<keyword evidence="3" id="KW-1185">Reference proteome</keyword>
<organism evidence="2 3">
    <name type="scientific">Amycolatopsis samaneae</name>
    <dbReference type="NCBI Taxonomy" id="664691"/>
    <lineage>
        <taxon>Bacteria</taxon>
        <taxon>Bacillati</taxon>
        <taxon>Actinomycetota</taxon>
        <taxon>Actinomycetes</taxon>
        <taxon>Pseudonocardiales</taxon>
        <taxon>Pseudonocardiaceae</taxon>
        <taxon>Amycolatopsis</taxon>
    </lineage>
</organism>
<evidence type="ECO:0000313" key="2">
    <source>
        <dbReference type="EMBL" id="MFD2464899.1"/>
    </source>
</evidence>
<gene>
    <name evidence="2" type="ORF">ACFSYJ_40215</name>
</gene>
<feature type="domain" description="Muconolactone isomerase" evidence="1">
    <location>
        <begin position="36"/>
        <end position="65"/>
    </location>
</feature>
<dbReference type="Proteomes" id="UP001597419">
    <property type="component" value="Unassembled WGS sequence"/>
</dbReference>
<comment type="caution">
    <text evidence="2">The sequence shown here is derived from an EMBL/GenBank/DDBJ whole genome shotgun (WGS) entry which is preliminary data.</text>
</comment>
<protein>
    <submittedName>
        <fullName evidence="2">Muconolactone Delta-isomerase family protein</fullName>
    </submittedName>
</protein>
<dbReference type="EMBL" id="JBHUKU010000028">
    <property type="protein sequence ID" value="MFD2464899.1"/>
    <property type="molecule type" value="Genomic_DNA"/>
</dbReference>
<sequence length="71" mass="7790">MPPVSCLAACGVLSPRWTRACAWRRDQVSRAWIPQAGADGLEEALTSLPIRPYVDIDVTPLATHPMMRESA</sequence>
<evidence type="ECO:0000259" key="1">
    <source>
        <dbReference type="Pfam" id="PF02426"/>
    </source>
</evidence>
<dbReference type="Pfam" id="PF02426">
    <property type="entry name" value="MIase"/>
    <property type="match status" value="1"/>
</dbReference>
<evidence type="ECO:0000313" key="3">
    <source>
        <dbReference type="Proteomes" id="UP001597419"/>
    </source>
</evidence>
<reference evidence="3" key="1">
    <citation type="journal article" date="2019" name="Int. J. Syst. Evol. Microbiol.">
        <title>The Global Catalogue of Microorganisms (GCM) 10K type strain sequencing project: providing services to taxonomists for standard genome sequencing and annotation.</title>
        <authorList>
            <consortium name="The Broad Institute Genomics Platform"/>
            <consortium name="The Broad Institute Genome Sequencing Center for Infectious Disease"/>
            <person name="Wu L."/>
            <person name="Ma J."/>
        </authorList>
    </citation>
    <scope>NUCLEOTIDE SEQUENCE [LARGE SCALE GENOMIC DNA]</scope>
    <source>
        <strain evidence="3">CGMCC 4.7643</strain>
    </source>
</reference>